<keyword evidence="1" id="KW-0863">Zinc-finger</keyword>
<organism evidence="5 7">
    <name type="scientific">Cucumis melo var. makuwa</name>
    <name type="common">Oriental melon</name>
    <dbReference type="NCBI Taxonomy" id="1194695"/>
    <lineage>
        <taxon>Eukaryota</taxon>
        <taxon>Viridiplantae</taxon>
        <taxon>Streptophyta</taxon>
        <taxon>Embryophyta</taxon>
        <taxon>Tracheophyta</taxon>
        <taxon>Spermatophyta</taxon>
        <taxon>Magnoliopsida</taxon>
        <taxon>eudicotyledons</taxon>
        <taxon>Gunneridae</taxon>
        <taxon>Pentapetalae</taxon>
        <taxon>rosids</taxon>
        <taxon>fabids</taxon>
        <taxon>Cucurbitales</taxon>
        <taxon>Cucurbitaceae</taxon>
        <taxon>Benincaseae</taxon>
        <taxon>Cucumis</taxon>
    </lineage>
</organism>
<keyword evidence="1" id="KW-0862">Zinc</keyword>
<dbReference type="SMART" id="SM00343">
    <property type="entry name" value="ZnF_C2HC"/>
    <property type="match status" value="1"/>
</dbReference>
<dbReference type="Pfam" id="PF00098">
    <property type="entry name" value="zf-CCHC"/>
    <property type="match status" value="1"/>
</dbReference>
<dbReference type="InterPro" id="IPR036875">
    <property type="entry name" value="Znf_CCHC_sf"/>
</dbReference>
<dbReference type="EMBL" id="SSTD01016371">
    <property type="protein sequence ID" value="TYK00975.1"/>
    <property type="molecule type" value="Genomic_DNA"/>
</dbReference>
<dbReference type="PROSITE" id="PS50158">
    <property type="entry name" value="ZF_CCHC"/>
    <property type="match status" value="1"/>
</dbReference>
<feature type="domain" description="CCHC-type" evidence="3">
    <location>
        <begin position="24"/>
        <end position="39"/>
    </location>
</feature>
<dbReference type="SUPFAM" id="SSF57756">
    <property type="entry name" value="Retrovirus zinc finger-like domains"/>
    <property type="match status" value="1"/>
</dbReference>
<dbReference type="InterPro" id="IPR001878">
    <property type="entry name" value="Znf_CCHC"/>
</dbReference>
<evidence type="ECO:0000313" key="4">
    <source>
        <dbReference type="EMBL" id="KAA0066302.1"/>
    </source>
</evidence>
<evidence type="ECO:0000256" key="1">
    <source>
        <dbReference type="PROSITE-ProRule" id="PRU00047"/>
    </source>
</evidence>
<gene>
    <name evidence="5" type="ORF">E5676_scaffold602G001630</name>
    <name evidence="4" type="ORF">E6C27_scaffold21G003550</name>
</gene>
<dbReference type="EMBL" id="SSTE01000903">
    <property type="protein sequence ID" value="KAA0066302.1"/>
    <property type="molecule type" value="Genomic_DNA"/>
</dbReference>
<dbReference type="Proteomes" id="UP000321393">
    <property type="component" value="Unassembled WGS sequence"/>
</dbReference>
<reference evidence="6 7" key="1">
    <citation type="submission" date="2019-08" db="EMBL/GenBank/DDBJ databases">
        <title>Draft genome sequences of two oriental melons (Cucumis melo L. var makuwa).</title>
        <authorList>
            <person name="Kwon S.-Y."/>
        </authorList>
    </citation>
    <scope>NUCLEOTIDE SEQUENCE [LARGE SCALE GENOMIC DNA]</scope>
    <source>
        <strain evidence="7">cv. Chang Bougi</strain>
        <strain evidence="6">cv. SW 3</strain>
        <tissue evidence="5">Leaf</tissue>
    </source>
</reference>
<proteinExistence type="predicted"/>
<dbReference type="GO" id="GO:0008270">
    <property type="term" value="F:zinc ion binding"/>
    <property type="evidence" value="ECO:0007669"/>
    <property type="project" value="UniProtKB-KW"/>
</dbReference>
<evidence type="ECO:0000313" key="5">
    <source>
        <dbReference type="EMBL" id="TYK00975.1"/>
    </source>
</evidence>
<evidence type="ECO:0000256" key="2">
    <source>
        <dbReference type="SAM" id="MobiDB-lite"/>
    </source>
</evidence>
<evidence type="ECO:0000313" key="6">
    <source>
        <dbReference type="Proteomes" id="UP000321393"/>
    </source>
</evidence>
<dbReference type="Gene3D" id="4.10.60.10">
    <property type="entry name" value="Zinc finger, CCHC-type"/>
    <property type="match status" value="1"/>
</dbReference>
<name>A0A5D3BP85_CUCMM</name>
<dbReference type="AlphaFoldDB" id="A0A5D3BP85"/>
<sequence length="103" mass="11084">MCGVLCIVEYASHTGECLRGTNVCYNCGQPGHFRKECPQLYKDRKVGQGASSQSVSQGYSGISTRPVAVGVESRVNNEGTIESKQKGQAGRPRVQGKVFAMTQ</sequence>
<protein>
    <submittedName>
        <fullName evidence="5">DNA/RNA polymerases superfamily protein</fullName>
    </submittedName>
</protein>
<dbReference type="OrthoDB" id="1751524at2759"/>
<evidence type="ECO:0000259" key="3">
    <source>
        <dbReference type="PROSITE" id="PS50158"/>
    </source>
</evidence>
<feature type="region of interest" description="Disordered" evidence="2">
    <location>
        <begin position="75"/>
        <end position="103"/>
    </location>
</feature>
<dbReference type="Proteomes" id="UP000321947">
    <property type="component" value="Unassembled WGS sequence"/>
</dbReference>
<keyword evidence="1" id="KW-0479">Metal-binding</keyword>
<evidence type="ECO:0000313" key="7">
    <source>
        <dbReference type="Proteomes" id="UP000321947"/>
    </source>
</evidence>
<accession>A0A5D3BP85</accession>
<dbReference type="GO" id="GO:0003676">
    <property type="term" value="F:nucleic acid binding"/>
    <property type="evidence" value="ECO:0007669"/>
    <property type="project" value="InterPro"/>
</dbReference>
<comment type="caution">
    <text evidence="5">The sequence shown here is derived from an EMBL/GenBank/DDBJ whole genome shotgun (WGS) entry which is preliminary data.</text>
</comment>